<evidence type="ECO:0000256" key="3">
    <source>
        <dbReference type="SAM" id="MobiDB-lite"/>
    </source>
</evidence>
<name>A0A7N0VH52_KALFE</name>
<dbReference type="Pfam" id="PF00013">
    <property type="entry name" value="KH_1"/>
    <property type="match status" value="3"/>
</dbReference>
<evidence type="ECO:0000259" key="4">
    <source>
        <dbReference type="SMART" id="SM00322"/>
    </source>
</evidence>
<dbReference type="CDD" id="cd22459">
    <property type="entry name" value="KH-I_PEPPER_rpt1_like"/>
    <property type="match status" value="1"/>
</dbReference>
<feature type="compositionally biased region" description="Low complexity" evidence="3">
    <location>
        <begin position="1"/>
        <end position="11"/>
    </location>
</feature>
<keyword evidence="1" id="KW-0677">Repeat</keyword>
<dbReference type="Proteomes" id="UP000594263">
    <property type="component" value="Unplaced"/>
</dbReference>
<dbReference type="SUPFAM" id="SSF54791">
    <property type="entry name" value="Eukaryotic type KH-domain (KH-domain type I)"/>
    <property type="match status" value="3"/>
</dbReference>
<feature type="domain" description="K Homology" evidence="4">
    <location>
        <begin position="42"/>
        <end position="116"/>
    </location>
</feature>
<dbReference type="SMART" id="SM00322">
    <property type="entry name" value="KH"/>
    <property type="match status" value="3"/>
</dbReference>
<reference evidence="5" key="1">
    <citation type="submission" date="2021-01" db="UniProtKB">
        <authorList>
            <consortium name="EnsemblPlants"/>
        </authorList>
    </citation>
    <scope>IDENTIFICATION</scope>
</reference>
<dbReference type="GO" id="GO:0048467">
    <property type="term" value="P:gynoecium development"/>
    <property type="evidence" value="ECO:0007669"/>
    <property type="project" value="EnsemblPlants"/>
</dbReference>
<keyword evidence="2" id="KW-0694">RNA-binding</keyword>
<feature type="compositionally biased region" description="Low complexity" evidence="3">
    <location>
        <begin position="18"/>
        <end position="32"/>
    </location>
</feature>
<dbReference type="InterPro" id="IPR004088">
    <property type="entry name" value="KH_dom_type_1"/>
</dbReference>
<feature type="domain" description="K Homology" evidence="4">
    <location>
        <begin position="136"/>
        <end position="211"/>
    </location>
</feature>
<evidence type="ECO:0000313" key="5">
    <source>
        <dbReference type="EnsemblPlants" id="Kaladp0809s0116.1.v1.1"/>
    </source>
</evidence>
<proteinExistence type="predicted"/>
<sequence length="441" mass="47251">MAAAAAAAAAATTHGADNSSSSQNQPTSSAAADANKWPGWPGYCVFRIIVPVTKVGTIIGRKGDLIRKLCEDTRARVRVLDPPPIPTSDRIVLIYGKEELEAHLSPAMDAVMRVFKRINGLENEDDSNVTEMLGSGHCSVRLLVASAQAVSLIGKQGSVIKSIQESTGSAVRVLSEGEIPLYIANGERIVELQGEGSKVHKALDAVVGHLRKFLVDHSVIPLFEKSFKTPNVQERQLDMWTANPLLHAASQSGVSAEHSMLAQRYLERDGQVEIRFPASGASLYEPDFGIPSIRSAGNVLGGSSMVTQITKTMQIPLSYAEDIIGIAGTNIAYIRRTSGAVLTVQESKGLPEEITVEIKGTSSQVQIAQRLIQDFISNHKQPVVSDYGNLEMGSRSSSLLQHNNSHLPSSLMEPYGGYSLPGIPGRPGSTGVGDFSNTFRL</sequence>
<protein>
    <recommendedName>
        <fullName evidence="4">K Homology domain-containing protein</fullName>
    </recommendedName>
</protein>
<feature type="domain" description="K Homology" evidence="4">
    <location>
        <begin position="307"/>
        <end position="377"/>
    </location>
</feature>
<dbReference type="OMA" id="CVFRMIV"/>
<dbReference type="Gene3D" id="3.30.1370.10">
    <property type="entry name" value="K Homology domain, type 1"/>
    <property type="match status" value="1"/>
</dbReference>
<keyword evidence="6" id="KW-1185">Reference proteome</keyword>
<dbReference type="GO" id="GO:0003723">
    <property type="term" value="F:RNA binding"/>
    <property type="evidence" value="ECO:0007669"/>
    <property type="project" value="UniProtKB-UniRule"/>
</dbReference>
<dbReference type="Gramene" id="Kaladp0809s0116.1.v1.1">
    <property type="protein sequence ID" value="Kaladp0809s0116.1.v1.1"/>
    <property type="gene ID" value="Kaladp0809s0116.v1.1"/>
</dbReference>
<dbReference type="InterPro" id="IPR004087">
    <property type="entry name" value="KH_dom"/>
</dbReference>
<dbReference type="PROSITE" id="PS50084">
    <property type="entry name" value="KH_TYPE_1"/>
    <property type="match status" value="3"/>
</dbReference>
<dbReference type="PANTHER" id="PTHR10288">
    <property type="entry name" value="KH DOMAIN CONTAINING RNA BINDING PROTEIN"/>
    <property type="match status" value="1"/>
</dbReference>
<dbReference type="InterPro" id="IPR036612">
    <property type="entry name" value="KH_dom_type_1_sf"/>
</dbReference>
<feature type="region of interest" description="Disordered" evidence="3">
    <location>
        <begin position="1"/>
        <end position="33"/>
    </location>
</feature>
<dbReference type="GO" id="GO:0048577">
    <property type="term" value="P:negative regulation of short-day photoperiodism, flowering"/>
    <property type="evidence" value="ECO:0007669"/>
    <property type="project" value="EnsemblPlants"/>
</dbReference>
<dbReference type="CDD" id="cd22461">
    <property type="entry name" value="KH-I_PEPPER_like_rpt3"/>
    <property type="match status" value="1"/>
</dbReference>
<dbReference type="GO" id="GO:0009299">
    <property type="term" value="P:mRNA transcription"/>
    <property type="evidence" value="ECO:0007669"/>
    <property type="project" value="EnsemblPlants"/>
</dbReference>
<accession>A0A7N0VH52</accession>
<organism evidence="5 6">
    <name type="scientific">Kalanchoe fedtschenkoi</name>
    <name type="common">Lavender scallops</name>
    <name type="synonym">South American air plant</name>
    <dbReference type="NCBI Taxonomy" id="63787"/>
    <lineage>
        <taxon>Eukaryota</taxon>
        <taxon>Viridiplantae</taxon>
        <taxon>Streptophyta</taxon>
        <taxon>Embryophyta</taxon>
        <taxon>Tracheophyta</taxon>
        <taxon>Spermatophyta</taxon>
        <taxon>Magnoliopsida</taxon>
        <taxon>eudicotyledons</taxon>
        <taxon>Gunneridae</taxon>
        <taxon>Pentapetalae</taxon>
        <taxon>Saxifragales</taxon>
        <taxon>Crassulaceae</taxon>
        <taxon>Kalanchoe</taxon>
    </lineage>
</organism>
<dbReference type="GO" id="GO:0048579">
    <property type="term" value="P:negative regulation of long-day photoperiodism, flowering"/>
    <property type="evidence" value="ECO:0007669"/>
    <property type="project" value="EnsemblPlants"/>
</dbReference>
<evidence type="ECO:0000256" key="1">
    <source>
        <dbReference type="ARBA" id="ARBA00022737"/>
    </source>
</evidence>
<dbReference type="CDD" id="cd22460">
    <property type="entry name" value="KH-I_PEPPER_rpt2_like"/>
    <property type="match status" value="1"/>
</dbReference>
<dbReference type="GO" id="GO:0006396">
    <property type="term" value="P:RNA processing"/>
    <property type="evidence" value="ECO:0007669"/>
    <property type="project" value="EnsemblPlants"/>
</dbReference>
<evidence type="ECO:0000313" key="6">
    <source>
        <dbReference type="Proteomes" id="UP000594263"/>
    </source>
</evidence>
<dbReference type="GO" id="GO:0005634">
    <property type="term" value="C:nucleus"/>
    <property type="evidence" value="ECO:0007669"/>
    <property type="project" value="EnsemblPlants"/>
</dbReference>
<evidence type="ECO:0000256" key="2">
    <source>
        <dbReference type="PROSITE-ProRule" id="PRU00117"/>
    </source>
</evidence>
<dbReference type="EnsemblPlants" id="Kaladp0809s0116.1.v1.1">
    <property type="protein sequence ID" value="Kaladp0809s0116.1.v1.1"/>
    <property type="gene ID" value="Kaladp0809s0116.v1.1"/>
</dbReference>
<dbReference type="AlphaFoldDB" id="A0A7N0VH52"/>
<dbReference type="Gene3D" id="3.30.310.210">
    <property type="match status" value="1"/>
</dbReference>